<feature type="transmembrane region" description="Helical" evidence="1">
    <location>
        <begin position="189"/>
        <end position="213"/>
    </location>
</feature>
<name>A0A291DF41_9MICC</name>
<keyword evidence="1" id="KW-1133">Transmembrane helix</keyword>
<keyword evidence="2" id="KW-0723">Serine/threonine-protein kinase</keyword>
<dbReference type="GO" id="GO:0004674">
    <property type="term" value="F:protein serine/threonine kinase activity"/>
    <property type="evidence" value="ECO:0007669"/>
    <property type="project" value="UniProtKB-KW"/>
</dbReference>
<evidence type="ECO:0000313" key="3">
    <source>
        <dbReference type="Proteomes" id="UP000218628"/>
    </source>
</evidence>
<sequence>MKPPRENTLSQQIPVGSVLGGRYEITAHIIITAESDMVLEGTDQILNRKVSVVVASPSRSALLEANSRALATNARGNIQILDLGITPEGSRYLVTSHTRPDTLLDTLLVENHALSNAEDALGTEIFGDSESSSSPNTYEKVSASSANQESITAAKNWNASDSAAVTAYSEPTSIYEDDEDEEDGSRGTWAVALAAVLLLVIVAGGILTSLGAIGSNQAAAPHTPKSSISASESAAANASASVSPTAKASNAPAKIASVARFVPSNPTFMNDMDTLIPNLTDGNANTAWISYGFGTANYAGTIKEFGLALKLQTPTVVSKLTIQQNTGTGGSFTVYTNSSASLDGAVEVGKGTFEGKDAVVTLDTSKQSAEKGAYVIIVVNELPRLSLPIGTWNYGLRINEIKVD</sequence>
<keyword evidence="2" id="KW-0418">Kinase</keyword>
<protein>
    <submittedName>
        <fullName evidence="2">Serine/threonine protein kinase</fullName>
    </submittedName>
</protein>
<keyword evidence="2" id="KW-0808">Transferase</keyword>
<accession>A0A291DF41</accession>
<reference evidence="3" key="1">
    <citation type="submission" date="2017-09" db="EMBL/GenBank/DDBJ databases">
        <title>FDA dAtabase for Regulatory Grade micrObial Sequences (FDA-ARGOS): Supporting development and validation of Infectious Disease Dx tests.</title>
        <authorList>
            <person name="Minogue T."/>
            <person name="Wolcott M."/>
            <person name="Wasieloski L."/>
            <person name="Aguilar W."/>
            <person name="Moore D."/>
            <person name="Tallon L."/>
            <person name="Sadzewicz L."/>
            <person name="Ott S."/>
            <person name="Zhao X."/>
            <person name="Nagaraj S."/>
            <person name="Vavikolanu K."/>
            <person name="Aluvathingal J."/>
            <person name="Nadendla S."/>
            <person name="Sichtig H."/>
        </authorList>
    </citation>
    <scope>NUCLEOTIDE SEQUENCE [LARGE SCALE GENOMIC DNA]</scope>
    <source>
        <strain evidence="3">FDAARGOS_369</strain>
    </source>
</reference>
<dbReference type="AlphaFoldDB" id="A0A291DF41"/>
<evidence type="ECO:0000256" key="1">
    <source>
        <dbReference type="SAM" id="Phobius"/>
    </source>
</evidence>
<dbReference type="Gene3D" id="2.60.120.260">
    <property type="entry name" value="Galactose-binding domain-like"/>
    <property type="match status" value="1"/>
</dbReference>
<proteinExistence type="predicted"/>
<keyword evidence="1" id="KW-0812">Transmembrane</keyword>
<keyword evidence="1" id="KW-0472">Membrane</keyword>
<gene>
    <name evidence="2" type="ORF">CO690_05340</name>
</gene>
<dbReference type="EMBL" id="CP023510">
    <property type="protein sequence ID" value="ATF63132.1"/>
    <property type="molecule type" value="Genomic_DNA"/>
</dbReference>
<organism evidence="2 3">
    <name type="scientific">Rothia mucilaginosa</name>
    <dbReference type="NCBI Taxonomy" id="43675"/>
    <lineage>
        <taxon>Bacteria</taxon>
        <taxon>Bacillati</taxon>
        <taxon>Actinomycetota</taxon>
        <taxon>Actinomycetes</taxon>
        <taxon>Micrococcales</taxon>
        <taxon>Micrococcaceae</taxon>
        <taxon>Rothia</taxon>
    </lineage>
</organism>
<dbReference type="Proteomes" id="UP000218628">
    <property type="component" value="Chromosome"/>
</dbReference>
<evidence type="ECO:0000313" key="2">
    <source>
        <dbReference type="EMBL" id="ATF63132.1"/>
    </source>
</evidence>
<dbReference type="OMA" id="WSDMEFA"/>